<organism evidence="1 2">
    <name type="scientific">Vermiconidia calcicola</name>
    <dbReference type="NCBI Taxonomy" id="1690605"/>
    <lineage>
        <taxon>Eukaryota</taxon>
        <taxon>Fungi</taxon>
        <taxon>Dikarya</taxon>
        <taxon>Ascomycota</taxon>
        <taxon>Pezizomycotina</taxon>
        <taxon>Dothideomycetes</taxon>
        <taxon>Dothideomycetidae</taxon>
        <taxon>Mycosphaerellales</taxon>
        <taxon>Extremaceae</taxon>
        <taxon>Vermiconidia</taxon>
    </lineage>
</organism>
<keyword evidence="2" id="KW-1185">Reference proteome</keyword>
<evidence type="ECO:0000313" key="1">
    <source>
        <dbReference type="EMBL" id="KAK3720094.1"/>
    </source>
</evidence>
<gene>
    <name evidence="1" type="ORF">LTR37_003917</name>
</gene>
<comment type="caution">
    <text evidence="1">The sequence shown here is derived from an EMBL/GenBank/DDBJ whole genome shotgun (WGS) entry which is preliminary data.</text>
</comment>
<name>A0ACC3NPQ1_9PEZI</name>
<dbReference type="Proteomes" id="UP001281147">
    <property type="component" value="Unassembled WGS sequence"/>
</dbReference>
<reference evidence="1" key="1">
    <citation type="submission" date="2023-07" db="EMBL/GenBank/DDBJ databases">
        <title>Black Yeasts Isolated from many extreme environments.</title>
        <authorList>
            <person name="Coleine C."/>
            <person name="Stajich J.E."/>
            <person name="Selbmann L."/>
        </authorList>
    </citation>
    <scope>NUCLEOTIDE SEQUENCE</scope>
    <source>
        <strain evidence="1">CCFEE 5714</strain>
    </source>
</reference>
<proteinExistence type="predicted"/>
<dbReference type="EMBL" id="JAUTXU010000023">
    <property type="protein sequence ID" value="KAK3720094.1"/>
    <property type="molecule type" value="Genomic_DNA"/>
</dbReference>
<sequence length="495" mass="54696">MQHTDGSPRTYENAIKIIDSRRRQFRPKTATGAAEPLKRMPESSGTPDLRGAPSIVGMSEWLQMLGHSKNDINSLNVIHIAGTKGKGSTCAFTESFLRAHGQRTGFPRKTGMYTSPHLLAPEERIRINSKSLEPELFAKYFFEVYGRLPQLAKDYDPVGTVVERGPRYLQLFALFAFHVFIQEQVDLAILETHNGGEYDATNVVEKPMVTAITTLGMDHVDQLGPSIQNIAWHKSGIYKPGAVALSTTQDPDPAKVLRDRAEAVGEQVHSISDDERLPANALQLKVAVQRKNASLGAAAAQAFLDRRAPAQSHMLTEEDLRMGVQQWNWPGRFQIIADAQRTWFLDAAHNQLSVAIAAKWFAEAGAELDRFAVKTLVFSHISESRDTVGLLESLADGLKANGVEMSHVIFTTYDESDSSRSFSLPENAAAFCETWTKIFPKTKIWDEPTIERAVKRAKSIEGADATASVHTLITGSQHLVGPALRILELEKDTTP</sequence>
<evidence type="ECO:0000313" key="2">
    <source>
        <dbReference type="Proteomes" id="UP001281147"/>
    </source>
</evidence>
<accession>A0ACC3NPQ1</accession>
<protein>
    <submittedName>
        <fullName evidence="1">Uncharacterized protein</fullName>
    </submittedName>
</protein>